<name>A0A8T0IXL0_CERPU</name>
<evidence type="ECO:0000259" key="2">
    <source>
        <dbReference type="PROSITE" id="PS51277"/>
    </source>
</evidence>
<accession>A0A8T0IXL0</accession>
<dbReference type="PROSITE" id="PS51277">
    <property type="entry name" value="BURP"/>
    <property type="match status" value="1"/>
</dbReference>
<dbReference type="InterPro" id="IPR044816">
    <property type="entry name" value="BURP"/>
</dbReference>
<evidence type="ECO:0000256" key="1">
    <source>
        <dbReference type="SAM" id="SignalP"/>
    </source>
</evidence>
<dbReference type="AlphaFoldDB" id="A0A8T0IXL0"/>
<dbReference type="PANTHER" id="PTHR31236:SF45">
    <property type="entry name" value="BURP DOMAIN-CONTAINING PROTEIN"/>
    <property type="match status" value="1"/>
</dbReference>
<evidence type="ECO:0000313" key="4">
    <source>
        <dbReference type="Proteomes" id="UP000822688"/>
    </source>
</evidence>
<keyword evidence="4" id="KW-1185">Reference proteome</keyword>
<feature type="domain" description="BURP" evidence="2">
    <location>
        <begin position="86"/>
        <end position="305"/>
    </location>
</feature>
<dbReference type="EMBL" id="CM026422">
    <property type="protein sequence ID" value="KAG0587476.1"/>
    <property type="molecule type" value="Genomic_DNA"/>
</dbReference>
<evidence type="ECO:0000313" key="3">
    <source>
        <dbReference type="EMBL" id="KAG0587476.1"/>
    </source>
</evidence>
<comment type="caution">
    <text evidence="3">The sequence shown here is derived from an EMBL/GenBank/DDBJ whole genome shotgun (WGS) entry which is preliminary data.</text>
</comment>
<gene>
    <name evidence="3" type="ORF">KC19_2G167100</name>
</gene>
<keyword evidence="1" id="KW-0732">Signal</keyword>
<dbReference type="SMART" id="SM01045">
    <property type="entry name" value="BURP"/>
    <property type="match status" value="1"/>
</dbReference>
<proteinExistence type="predicted"/>
<dbReference type="PANTHER" id="PTHR31236">
    <property type="entry name" value="BURP DOMAIN PROTEIN USPL1-LIKE"/>
    <property type="match status" value="1"/>
</dbReference>
<dbReference type="Proteomes" id="UP000822688">
    <property type="component" value="Chromosome 2"/>
</dbReference>
<dbReference type="InterPro" id="IPR004873">
    <property type="entry name" value="BURP_dom"/>
</dbReference>
<organism evidence="3 4">
    <name type="scientific">Ceratodon purpureus</name>
    <name type="common">Fire moss</name>
    <name type="synonym">Dicranum purpureum</name>
    <dbReference type="NCBI Taxonomy" id="3225"/>
    <lineage>
        <taxon>Eukaryota</taxon>
        <taxon>Viridiplantae</taxon>
        <taxon>Streptophyta</taxon>
        <taxon>Embryophyta</taxon>
        <taxon>Bryophyta</taxon>
        <taxon>Bryophytina</taxon>
        <taxon>Bryopsida</taxon>
        <taxon>Dicranidae</taxon>
        <taxon>Pseudoditrichales</taxon>
        <taxon>Ditrichaceae</taxon>
        <taxon>Ceratodon</taxon>
    </lineage>
</organism>
<sequence length="313" mass="32942">MAPSYIIMLSLILATAITMAGANRPFAADEMPSNSSEQLMLEVCAVDNLMCTNFGHTGSIAVDNVAKAATLRDASVVTMNDLQEDFFLESSLVEGGTIALKNNLRDAVRISEFLSTSEANALPALTTYNALAIMKQMGVAQDSNMAVAVATAAYLCGSAALPGEARSCAASADALATFVAAELGNNVNVYGTKGAPPSTSTSTVKEPVAIVKVAKGSMDEGKKIVVCHHIAFPSSLCYCHRVTGTKVIHTTLKTTEGSLIKGMAICHLNTKLWLSRHPAFKALNIAHGDEACHYLVENDLVFTPAMAQVPKMA</sequence>
<reference evidence="3" key="1">
    <citation type="submission" date="2020-06" db="EMBL/GenBank/DDBJ databases">
        <title>WGS assembly of Ceratodon purpureus strain R40.</title>
        <authorList>
            <person name="Carey S.B."/>
            <person name="Jenkins J."/>
            <person name="Shu S."/>
            <person name="Lovell J.T."/>
            <person name="Sreedasyam A."/>
            <person name="Maumus F."/>
            <person name="Tiley G.P."/>
            <person name="Fernandez-Pozo N."/>
            <person name="Barry K."/>
            <person name="Chen C."/>
            <person name="Wang M."/>
            <person name="Lipzen A."/>
            <person name="Daum C."/>
            <person name="Saski C.A."/>
            <person name="Payton A.C."/>
            <person name="Mcbreen J.C."/>
            <person name="Conrad R.E."/>
            <person name="Kollar L.M."/>
            <person name="Olsson S."/>
            <person name="Huttunen S."/>
            <person name="Landis J.B."/>
            <person name="Wickett N.J."/>
            <person name="Johnson M.G."/>
            <person name="Rensing S.A."/>
            <person name="Grimwood J."/>
            <person name="Schmutz J."/>
            <person name="Mcdaniel S.F."/>
        </authorList>
    </citation>
    <scope>NUCLEOTIDE SEQUENCE</scope>
    <source>
        <strain evidence="3">R40</strain>
    </source>
</reference>
<feature type="signal peptide" evidence="1">
    <location>
        <begin position="1"/>
        <end position="22"/>
    </location>
</feature>
<feature type="chain" id="PRO_5035735801" description="BURP domain-containing protein" evidence="1">
    <location>
        <begin position="23"/>
        <end position="313"/>
    </location>
</feature>
<protein>
    <recommendedName>
        <fullName evidence="2">BURP domain-containing protein</fullName>
    </recommendedName>
</protein>
<dbReference type="Pfam" id="PF03181">
    <property type="entry name" value="BURP"/>
    <property type="match status" value="1"/>
</dbReference>